<dbReference type="AlphaFoldDB" id="A0A6L5Y0N3"/>
<reference evidence="2 3" key="1">
    <citation type="submission" date="2019-08" db="EMBL/GenBank/DDBJ databases">
        <title>In-depth cultivation of the pig gut microbiome towards novel bacterial diversity and tailored functional studies.</title>
        <authorList>
            <person name="Wylensek D."/>
            <person name="Hitch T.C.A."/>
            <person name="Clavel T."/>
        </authorList>
    </citation>
    <scope>NUCLEOTIDE SEQUENCE [LARGE SCALE GENOMIC DNA]</scope>
    <source>
        <strain evidence="2 3">WCA-693-APC-MOT-I</strain>
    </source>
</reference>
<evidence type="ECO:0000313" key="2">
    <source>
        <dbReference type="EMBL" id="MSS64494.1"/>
    </source>
</evidence>
<comment type="caution">
    <text evidence="2">The sequence shown here is derived from an EMBL/GenBank/DDBJ whole genome shotgun (WGS) entry which is preliminary data.</text>
</comment>
<keyword evidence="3" id="KW-1185">Reference proteome</keyword>
<keyword evidence="1" id="KW-1133">Transmembrane helix</keyword>
<organism evidence="2 3">
    <name type="scientific">Velocimicrobium porci</name>
    <dbReference type="NCBI Taxonomy" id="2606634"/>
    <lineage>
        <taxon>Bacteria</taxon>
        <taxon>Bacillati</taxon>
        <taxon>Bacillota</taxon>
        <taxon>Clostridia</taxon>
        <taxon>Lachnospirales</taxon>
        <taxon>Lachnospiraceae</taxon>
        <taxon>Velocimicrobium</taxon>
    </lineage>
</organism>
<sequence>MKTKKRQIIIVLTGIIFCAYIFLLVTISKNQNPYCVIISSDKTQYEVVKSQIKEVEYNIPVYIKNKANRELSSIKNFYLSYHLYDEKKKLIQFDNVRTEIPAVFSTDKKLVDLKVEVPLKKGHYFLEPDIVNEGVTWFSEQGNKNEMIEFVIK</sequence>
<proteinExistence type="predicted"/>
<evidence type="ECO:0000256" key="1">
    <source>
        <dbReference type="SAM" id="Phobius"/>
    </source>
</evidence>
<protein>
    <submittedName>
        <fullName evidence="2">Uncharacterized protein</fullName>
    </submittedName>
</protein>
<keyword evidence="1" id="KW-0472">Membrane</keyword>
<dbReference type="Proteomes" id="UP000482209">
    <property type="component" value="Unassembled WGS sequence"/>
</dbReference>
<gene>
    <name evidence="2" type="ORF">FYJ58_11510</name>
</gene>
<feature type="transmembrane region" description="Helical" evidence="1">
    <location>
        <begin position="7"/>
        <end position="27"/>
    </location>
</feature>
<accession>A0A6L5Y0N3</accession>
<dbReference type="EMBL" id="VUMT01000020">
    <property type="protein sequence ID" value="MSS64494.1"/>
    <property type="molecule type" value="Genomic_DNA"/>
</dbReference>
<evidence type="ECO:0000313" key="3">
    <source>
        <dbReference type="Proteomes" id="UP000482209"/>
    </source>
</evidence>
<name>A0A6L5Y0N3_9FIRM</name>
<dbReference type="RefSeq" id="WP_154519882.1">
    <property type="nucleotide sequence ID" value="NZ_VUMT01000020.1"/>
</dbReference>
<keyword evidence="1" id="KW-0812">Transmembrane</keyword>